<dbReference type="EMBL" id="AP014966">
    <property type="protein sequence ID" value="BAT10512.1"/>
    <property type="molecule type" value="Genomic_DNA"/>
</dbReference>
<feature type="region of interest" description="Disordered" evidence="1">
    <location>
        <begin position="1"/>
        <end position="89"/>
    </location>
</feature>
<dbReference type="InParanoid" id="A0A0P0XTG6"/>
<dbReference type="Proteomes" id="UP000059680">
    <property type="component" value="Chromosome 10"/>
</dbReference>
<dbReference type="PaxDb" id="39947-A0A0P0XTG6"/>
<feature type="compositionally biased region" description="Polar residues" evidence="1">
    <location>
        <begin position="1"/>
        <end position="31"/>
    </location>
</feature>
<sequence length="89" mass="9548">MKATSTHSNPRNAAKNQSNPRKPTLNTSRMSNQEHKARMSWILAGIGEGVGGRGGGERQRKGERREREAATTTTGEVAIGDSAKQVGCQ</sequence>
<evidence type="ECO:0000313" key="3">
    <source>
        <dbReference type="Proteomes" id="UP000059680"/>
    </source>
</evidence>
<reference evidence="2 3" key="2">
    <citation type="journal article" date="2013" name="Plant Cell Physiol.">
        <title>Rice Annotation Project Database (RAP-DB): an integrative and interactive database for rice genomics.</title>
        <authorList>
            <person name="Sakai H."/>
            <person name="Lee S.S."/>
            <person name="Tanaka T."/>
            <person name="Numa H."/>
            <person name="Kim J."/>
            <person name="Kawahara Y."/>
            <person name="Wakimoto H."/>
            <person name="Yang C.C."/>
            <person name="Iwamoto M."/>
            <person name="Abe T."/>
            <person name="Yamada Y."/>
            <person name="Muto A."/>
            <person name="Inokuchi H."/>
            <person name="Ikemura T."/>
            <person name="Matsumoto T."/>
            <person name="Sasaki T."/>
            <person name="Itoh T."/>
        </authorList>
    </citation>
    <scope>NUCLEOTIDE SEQUENCE [LARGE SCALE GENOMIC DNA]</scope>
    <source>
        <strain evidence="3">cv. Nipponbare</strain>
    </source>
</reference>
<dbReference type="AlphaFoldDB" id="A0A0P0XTG6"/>
<evidence type="ECO:0000313" key="2">
    <source>
        <dbReference type="EMBL" id="BAT10512.1"/>
    </source>
</evidence>
<proteinExistence type="predicted"/>
<reference evidence="3" key="1">
    <citation type="journal article" date="2005" name="Nature">
        <title>The map-based sequence of the rice genome.</title>
        <authorList>
            <consortium name="International rice genome sequencing project (IRGSP)"/>
            <person name="Matsumoto T."/>
            <person name="Wu J."/>
            <person name="Kanamori H."/>
            <person name="Katayose Y."/>
            <person name="Fujisawa M."/>
            <person name="Namiki N."/>
            <person name="Mizuno H."/>
            <person name="Yamamoto K."/>
            <person name="Antonio B.A."/>
            <person name="Baba T."/>
            <person name="Sakata K."/>
            <person name="Nagamura Y."/>
            <person name="Aoki H."/>
            <person name="Arikawa K."/>
            <person name="Arita K."/>
            <person name="Bito T."/>
            <person name="Chiden Y."/>
            <person name="Fujitsuka N."/>
            <person name="Fukunaka R."/>
            <person name="Hamada M."/>
            <person name="Harada C."/>
            <person name="Hayashi A."/>
            <person name="Hijishita S."/>
            <person name="Honda M."/>
            <person name="Hosokawa S."/>
            <person name="Ichikawa Y."/>
            <person name="Idonuma A."/>
            <person name="Iijima M."/>
            <person name="Ikeda M."/>
            <person name="Ikeno M."/>
            <person name="Ito K."/>
            <person name="Ito S."/>
            <person name="Ito T."/>
            <person name="Ito Y."/>
            <person name="Ito Y."/>
            <person name="Iwabuchi A."/>
            <person name="Kamiya K."/>
            <person name="Karasawa W."/>
            <person name="Kurita K."/>
            <person name="Katagiri S."/>
            <person name="Kikuta A."/>
            <person name="Kobayashi H."/>
            <person name="Kobayashi N."/>
            <person name="Machita K."/>
            <person name="Maehara T."/>
            <person name="Masukawa M."/>
            <person name="Mizubayashi T."/>
            <person name="Mukai Y."/>
            <person name="Nagasaki H."/>
            <person name="Nagata Y."/>
            <person name="Naito S."/>
            <person name="Nakashima M."/>
            <person name="Nakama Y."/>
            <person name="Nakamichi Y."/>
            <person name="Nakamura M."/>
            <person name="Meguro A."/>
            <person name="Negishi M."/>
            <person name="Ohta I."/>
            <person name="Ohta T."/>
            <person name="Okamoto M."/>
            <person name="Ono N."/>
            <person name="Saji S."/>
            <person name="Sakaguchi M."/>
            <person name="Sakai K."/>
            <person name="Shibata M."/>
            <person name="Shimokawa T."/>
            <person name="Song J."/>
            <person name="Takazaki Y."/>
            <person name="Terasawa K."/>
            <person name="Tsugane M."/>
            <person name="Tsuji K."/>
            <person name="Ueda S."/>
            <person name="Waki K."/>
            <person name="Yamagata H."/>
            <person name="Yamamoto M."/>
            <person name="Yamamoto S."/>
            <person name="Yamane H."/>
            <person name="Yoshiki S."/>
            <person name="Yoshihara R."/>
            <person name="Yukawa K."/>
            <person name="Zhong H."/>
            <person name="Yano M."/>
            <person name="Yuan Q."/>
            <person name="Ouyang S."/>
            <person name="Liu J."/>
            <person name="Jones K.M."/>
            <person name="Gansberger K."/>
            <person name="Moffat K."/>
            <person name="Hill J."/>
            <person name="Bera J."/>
            <person name="Fadrosh D."/>
            <person name="Jin S."/>
            <person name="Johri S."/>
            <person name="Kim M."/>
            <person name="Overton L."/>
            <person name="Reardon M."/>
            <person name="Tsitrin T."/>
            <person name="Vuong H."/>
            <person name="Weaver B."/>
            <person name="Ciecko A."/>
            <person name="Tallon L."/>
            <person name="Jackson J."/>
            <person name="Pai G."/>
            <person name="Aken S.V."/>
            <person name="Utterback T."/>
            <person name="Reidmuller S."/>
            <person name="Feldblyum T."/>
            <person name="Hsiao J."/>
            <person name="Zismann V."/>
            <person name="Iobst S."/>
            <person name="de Vazeille A.R."/>
            <person name="Buell C.R."/>
            <person name="Ying K."/>
            <person name="Li Y."/>
            <person name="Lu T."/>
            <person name="Huang Y."/>
            <person name="Zhao Q."/>
            <person name="Feng Q."/>
            <person name="Zhang L."/>
            <person name="Zhu J."/>
            <person name="Weng Q."/>
            <person name="Mu J."/>
            <person name="Lu Y."/>
            <person name="Fan D."/>
            <person name="Liu Y."/>
            <person name="Guan J."/>
            <person name="Zhang Y."/>
            <person name="Yu S."/>
            <person name="Liu X."/>
            <person name="Zhang Y."/>
            <person name="Hong G."/>
            <person name="Han B."/>
            <person name="Choisne N."/>
            <person name="Demange N."/>
            <person name="Orjeda G."/>
            <person name="Samain S."/>
            <person name="Cattolico L."/>
            <person name="Pelletier E."/>
            <person name="Couloux A."/>
            <person name="Segurens B."/>
            <person name="Wincker P."/>
            <person name="D'Hont A."/>
            <person name="Scarpelli C."/>
            <person name="Weissenbach J."/>
            <person name="Salanoubat M."/>
            <person name="Quetier F."/>
            <person name="Yu Y."/>
            <person name="Kim H.R."/>
            <person name="Rambo T."/>
            <person name="Currie J."/>
            <person name="Collura K."/>
            <person name="Luo M."/>
            <person name="Yang T."/>
            <person name="Ammiraju J.S.S."/>
            <person name="Engler F."/>
            <person name="Soderlund C."/>
            <person name="Wing R.A."/>
            <person name="Palmer L.E."/>
            <person name="de la Bastide M."/>
            <person name="Spiegel L."/>
            <person name="Nascimento L."/>
            <person name="Zutavern T."/>
            <person name="O'Shaughnessy A."/>
            <person name="Dike S."/>
            <person name="Dedhia N."/>
            <person name="Preston R."/>
            <person name="Balija V."/>
            <person name="McCombie W.R."/>
            <person name="Chow T."/>
            <person name="Chen H."/>
            <person name="Chung M."/>
            <person name="Chen C."/>
            <person name="Shaw J."/>
            <person name="Wu H."/>
            <person name="Hsiao K."/>
            <person name="Chao Y."/>
            <person name="Chu M."/>
            <person name="Cheng C."/>
            <person name="Hour A."/>
            <person name="Lee P."/>
            <person name="Lin S."/>
            <person name="Lin Y."/>
            <person name="Liou J."/>
            <person name="Liu S."/>
            <person name="Hsing Y."/>
            <person name="Raghuvanshi S."/>
            <person name="Mohanty A."/>
            <person name="Bharti A.K."/>
            <person name="Gaur A."/>
            <person name="Gupta V."/>
            <person name="Kumar D."/>
            <person name="Ravi V."/>
            <person name="Vij S."/>
            <person name="Kapur A."/>
            <person name="Khurana P."/>
            <person name="Khurana P."/>
            <person name="Khurana J.P."/>
            <person name="Tyagi A.K."/>
            <person name="Gaikwad K."/>
            <person name="Singh A."/>
            <person name="Dalal V."/>
            <person name="Srivastava S."/>
            <person name="Dixit A."/>
            <person name="Pal A.K."/>
            <person name="Ghazi I.A."/>
            <person name="Yadav M."/>
            <person name="Pandit A."/>
            <person name="Bhargava A."/>
            <person name="Sureshbabu K."/>
            <person name="Batra K."/>
            <person name="Sharma T.R."/>
            <person name="Mohapatra T."/>
            <person name="Singh N.K."/>
            <person name="Messing J."/>
            <person name="Nelson A.B."/>
            <person name="Fuks G."/>
            <person name="Kavchok S."/>
            <person name="Keizer G."/>
            <person name="Linton E."/>
            <person name="Llaca V."/>
            <person name="Song R."/>
            <person name="Tanyolac B."/>
            <person name="Young S."/>
            <person name="Ho-Il K."/>
            <person name="Hahn J.H."/>
            <person name="Sangsakoo G."/>
            <person name="Vanavichit A."/>
            <person name="de Mattos Luiz.A.T."/>
            <person name="Zimmer P.D."/>
            <person name="Malone G."/>
            <person name="Dellagostin O."/>
            <person name="de Oliveira A.C."/>
            <person name="Bevan M."/>
            <person name="Bancroft I."/>
            <person name="Minx P."/>
            <person name="Cordum H."/>
            <person name="Wilson R."/>
            <person name="Cheng Z."/>
            <person name="Jin W."/>
            <person name="Jiang J."/>
            <person name="Leong S.A."/>
            <person name="Iwama H."/>
            <person name="Gojobori T."/>
            <person name="Itoh T."/>
            <person name="Niimura Y."/>
            <person name="Fujii Y."/>
            <person name="Habara T."/>
            <person name="Sakai H."/>
            <person name="Sato Y."/>
            <person name="Wilson G."/>
            <person name="Kumar K."/>
            <person name="McCouch S."/>
            <person name="Juretic N."/>
            <person name="Hoen D."/>
            <person name="Wright S."/>
            <person name="Bruskiewich R."/>
            <person name="Bureau T."/>
            <person name="Miyao A."/>
            <person name="Hirochika H."/>
            <person name="Nishikawa T."/>
            <person name="Kadowaki K."/>
            <person name="Sugiura M."/>
            <person name="Burr B."/>
            <person name="Sasaki T."/>
        </authorList>
    </citation>
    <scope>NUCLEOTIDE SEQUENCE [LARGE SCALE GENOMIC DNA]</scope>
    <source>
        <strain evidence="3">cv. Nipponbare</strain>
    </source>
</reference>
<feature type="compositionally biased region" description="Basic and acidic residues" evidence="1">
    <location>
        <begin position="55"/>
        <end position="69"/>
    </location>
</feature>
<evidence type="ECO:0000256" key="1">
    <source>
        <dbReference type="SAM" id="MobiDB-lite"/>
    </source>
</evidence>
<gene>
    <name evidence="2" type="ordered locus">Os10g0362400</name>
    <name evidence="2" type="ORF">OSNPB_100362400</name>
</gene>
<keyword evidence="3" id="KW-1185">Reference proteome</keyword>
<name>A0A0P0XTG6_ORYSJ</name>
<accession>A0A0P0XTG6</accession>
<organism evidence="2 3">
    <name type="scientific">Oryza sativa subsp. japonica</name>
    <name type="common">Rice</name>
    <dbReference type="NCBI Taxonomy" id="39947"/>
    <lineage>
        <taxon>Eukaryota</taxon>
        <taxon>Viridiplantae</taxon>
        <taxon>Streptophyta</taxon>
        <taxon>Embryophyta</taxon>
        <taxon>Tracheophyta</taxon>
        <taxon>Spermatophyta</taxon>
        <taxon>Magnoliopsida</taxon>
        <taxon>Liliopsida</taxon>
        <taxon>Poales</taxon>
        <taxon>Poaceae</taxon>
        <taxon>BOP clade</taxon>
        <taxon>Oryzoideae</taxon>
        <taxon>Oryzeae</taxon>
        <taxon>Oryzinae</taxon>
        <taxon>Oryza</taxon>
        <taxon>Oryza sativa</taxon>
    </lineage>
</organism>
<feature type="compositionally biased region" description="Low complexity" evidence="1">
    <location>
        <begin position="70"/>
        <end position="80"/>
    </location>
</feature>
<protein>
    <submittedName>
        <fullName evidence="2">Os10g0362400 protein</fullName>
    </submittedName>
</protein>
<reference evidence="2 3" key="3">
    <citation type="journal article" date="2013" name="Rice">
        <title>Improvement of the Oryza sativa Nipponbare reference genome using next generation sequence and optical map data.</title>
        <authorList>
            <person name="Kawahara Y."/>
            <person name="de la Bastide M."/>
            <person name="Hamilton J.P."/>
            <person name="Kanamori H."/>
            <person name="McCombie W.R."/>
            <person name="Ouyang S."/>
            <person name="Schwartz D.C."/>
            <person name="Tanaka T."/>
            <person name="Wu J."/>
            <person name="Zhou S."/>
            <person name="Childs K.L."/>
            <person name="Davidson R.M."/>
            <person name="Lin H."/>
            <person name="Quesada-Ocampo L."/>
            <person name="Vaillancourt B."/>
            <person name="Sakai H."/>
            <person name="Lee S.S."/>
            <person name="Kim J."/>
            <person name="Numa H."/>
            <person name="Itoh T."/>
            <person name="Buell C.R."/>
            <person name="Matsumoto T."/>
        </authorList>
    </citation>
    <scope>NUCLEOTIDE SEQUENCE [LARGE SCALE GENOMIC DNA]</scope>
    <source>
        <strain evidence="3">cv. Nipponbare</strain>
    </source>
</reference>